<dbReference type="EMBL" id="JAARUV010000003">
    <property type="protein sequence ID" value="MBC1779437.1"/>
    <property type="molecule type" value="Genomic_DNA"/>
</dbReference>
<dbReference type="PANTHER" id="PTHR39203:SF1">
    <property type="entry name" value="CYTOPLASMIC PROTEIN"/>
    <property type="match status" value="1"/>
</dbReference>
<dbReference type="Gene3D" id="3.10.400.10">
    <property type="entry name" value="Sulfate adenylyltransferase"/>
    <property type="match status" value="1"/>
</dbReference>
<dbReference type="CDD" id="cd06553">
    <property type="entry name" value="ASCH_Ef3133_like"/>
    <property type="match status" value="1"/>
</dbReference>
<dbReference type="SMART" id="SM01022">
    <property type="entry name" value="ASCH"/>
    <property type="match status" value="1"/>
</dbReference>
<dbReference type="RefSeq" id="WP_185353833.1">
    <property type="nucleotide sequence ID" value="NZ_JAAROI010000012.1"/>
</dbReference>
<name>A0A7X0XSG9_9LIST</name>
<evidence type="ECO:0000259" key="1">
    <source>
        <dbReference type="SMART" id="SM01022"/>
    </source>
</evidence>
<dbReference type="AlphaFoldDB" id="A0A7X0XSG9"/>
<dbReference type="InterPro" id="IPR007374">
    <property type="entry name" value="ASCH_domain"/>
</dbReference>
<sequence length="158" mass="18104">MTSETVKNFWQTYARKNNLPLEPIPPAWMFGDGTEEMGDRLGNLVVKGLKTGTCAAHCIHEIENEPIPKVNDYEIVLDGRNDPLVIIKYTKVELVKMNEVTEAFAKSEGEGDLSYDYWYSAHERFFTWELGQYGRTFTPDLLLVCQTIEVVETYSPML</sequence>
<gene>
    <name evidence="2" type="ORF">HCA46_11350</name>
</gene>
<proteinExistence type="predicted"/>
<evidence type="ECO:0000313" key="3">
    <source>
        <dbReference type="Proteomes" id="UP000547643"/>
    </source>
</evidence>
<accession>A0A7X0XSG9</accession>
<feature type="domain" description="ASCH" evidence="1">
    <location>
        <begin position="28"/>
        <end position="152"/>
    </location>
</feature>
<reference evidence="2 3" key="1">
    <citation type="submission" date="2020-03" db="EMBL/GenBank/DDBJ databases">
        <title>Soil Listeria distribution.</title>
        <authorList>
            <person name="Liao J."/>
            <person name="Wiedmann M."/>
        </authorList>
    </citation>
    <scope>NUCLEOTIDE SEQUENCE [LARGE SCALE GENOMIC DNA]</scope>
    <source>
        <strain evidence="2 3">FSL L7-1017</strain>
    </source>
</reference>
<dbReference type="InterPro" id="IPR009326">
    <property type="entry name" value="DUF984"/>
</dbReference>
<protein>
    <submittedName>
        <fullName evidence="2">ASCH domain-containing protein</fullName>
    </submittedName>
</protein>
<dbReference type="PIRSF" id="PIRSF021320">
    <property type="entry name" value="DUF984"/>
    <property type="match status" value="1"/>
</dbReference>
<dbReference type="Proteomes" id="UP000547643">
    <property type="component" value="Unassembled WGS sequence"/>
</dbReference>
<dbReference type="PANTHER" id="PTHR39203">
    <property type="entry name" value="CYTOPLASMIC PROTEIN-RELATED"/>
    <property type="match status" value="1"/>
</dbReference>
<comment type="caution">
    <text evidence="2">The sequence shown here is derived from an EMBL/GenBank/DDBJ whole genome shotgun (WGS) entry which is preliminary data.</text>
</comment>
<evidence type="ECO:0000313" key="2">
    <source>
        <dbReference type="EMBL" id="MBC1779437.1"/>
    </source>
</evidence>
<dbReference type="Pfam" id="PF04266">
    <property type="entry name" value="ASCH"/>
    <property type="match status" value="1"/>
</dbReference>
<organism evidence="2 3">
    <name type="scientific">Listeria booriae</name>
    <dbReference type="NCBI Taxonomy" id="1552123"/>
    <lineage>
        <taxon>Bacteria</taxon>
        <taxon>Bacillati</taxon>
        <taxon>Bacillota</taxon>
        <taxon>Bacilli</taxon>
        <taxon>Bacillales</taxon>
        <taxon>Listeriaceae</taxon>
        <taxon>Listeria</taxon>
    </lineage>
</organism>
<dbReference type="InterPro" id="IPR015947">
    <property type="entry name" value="PUA-like_sf"/>
</dbReference>
<dbReference type="SUPFAM" id="SSF88697">
    <property type="entry name" value="PUA domain-like"/>
    <property type="match status" value="1"/>
</dbReference>